<evidence type="ECO:0000313" key="1">
    <source>
        <dbReference type="EMBL" id="GBO05526.1"/>
    </source>
</evidence>
<sequence length="95" mass="10401">MTVQNGSSFKIIPSCCNTDYCYIEPIESQTTSTDVAWKCEEGICGSKLFDDGSKMMRFVLKIILLAAIRVMLASPTVESRQSTGCGRGKVKRGIV</sequence>
<dbReference type="AlphaFoldDB" id="A0A4Y2U1M0"/>
<gene>
    <name evidence="1" type="ORF">AVEN_213202_1</name>
</gene>
<dbReference type="EMBL" id="BGPR01032138">
    <property type="protein sequence ID" value="GBO05526.1"/>
    <property type="molecule type" value="Genomic_DNA"/>
</dbReference>
<reference evidence="1 2" key="1">
    <citation type="journal article" date="2019" name="Sci. Rep.">
        <title>Orb-weaving spider Araneus ventricosus genome elucidates the spidroin gene catalogue.</title>
        <authorList>
            <person name="Kono N."/>
            <person name="Nakamura H."/>
            <person name="Ohtoshi R."/>
            <person name="Moran D.A.P."/>
            <person name="Shinohara A."/>
            <person name="Yoshida Y."/>
            <person name="Fujiwara M."/>
            <person name="Mori M."/>
            <person name="Tomita M."/>
            <person name="Arakawa K."/>
        </authorList>
    </citation>
    <scope>NUCLEOTIDE SEQUENCE [LARGE SCALE GENOMIC DNA]</scope>
</reference>
<name>A0A4Y2U1M0_ARAVE</name>
<protein>
    <submittedName>
        <fullName evidence="1">Uncharacterized protein</fullName>
    </submittedName>
</protein>
<comment type="caution">
    <text evidence="1">The sequence shown here is derived from an EMBL/GenBank/DDBJ whole genome shotgun (WGS) entry which is preliminary data.</text>
</comment>
<keyword evidence="2" id="KW-1185">Reference proteome</keyword>
<evidence type="ECO:0000313" key="2">
    <source>
        <dbReference type="Proteomes" id="UP000499080"/>
    </source>
</evidence>
<organism evidence="1 2">
    <name type="scientific">Araneus ventricosus</name>
    <name type="common">Orbweaver spider</name>
    <name type="synonym">Epeira ventricosa</name>
    <dbReference type="NCBI Taxonomy" id="182803"/>
    <lineage>
        <taxon>Eukaryota</taxon>
        <taxon>Metazoa</taxon>
        <taxon>Ecdysozoa</taxon>
        <taxon>Arthropoda</taxon>
        <taxon>Chelicerata</taxon>
        <taxon>Arachnida</taxon>
        <taxon>Araneae</taxon>
        <taxon>Araneomorphae</taxon>
        <taxon>Entelegynae</taxon>
        <taxon>Araneoidea</taxon>
        <taxon>Araneidae</taxon>
        <taxon>Araneus</taxon>
    </lineage>
</organism>
<accession>A0A4Y2U1M0</accession>
<proteinExistence type="predicted"/>
<dbReference type="Proteomes" id="UP000499080">
    <property type="component" value="Unassembled WGS sequence"/>
</dbReference>